<keyword evidence="2" id="KW-0413">Isomerase</keyword>
<dbReference type="SMART" id="SM00518">
    <property type="entry name" value="AP2Ec"/>
    <property type="match status" value="1"/>
</dbReference>
<dbReference type="EMBL" id="SOKU01000336">
    <property type="protein sequence ID" value="TES84329.1"/>
    <property type="molecule type" value="Genomic_DNA"/>
</dbReference>
<dbReference type="Pfam" id="PF01261">
    <property type="entry name" value="AP_endonuc_2"/>
    <property type="match status" value="1"/>
</dbReference>
<dbReference type="InterPro" id="IPR050312">
    <property type="entry name" value="IolE/XylAMocC-like"/>
</dbReference>
<name>A0A523QFY1_UNCAE</name>
<dbReference type="AlphaFoldDB" id="A0A523QFY1"/>
<protein>
    <submittedName>
        <fullName evidence="2">Sugar phosphate isomerase/epimerase</fullName>
    </submittedName>
</protein>
<dbReference type="Proteomes" id="UP000320781">
    <property type="component" value="Unassembled WGS sequence"/>
</dbReference>
<accession>A0A523QFY1</accession>
<proteinExistence type="predicted"/>
<reference evidence="2 3" key="1">
    <citation type="submission" date="2019-03" db="EMBL/GenBank/DDBJ databases">
        <title>Metabolic potential of uncultured bacteria and archaea associated with petroleum seepage in deep-sea sediments.</title>
        <authorList>
            <person name="Dong X."/>
            <person name="Hubert C."/>
        </authorList>
    </citation>
    <scope>NUCLEOTIDE SEQUENCE [LARGE SCALE GENOMIC DNA]</scope>
    <source>
        <strain evidence="2">E44_bin92</strain>
    </source>
</reference>
<dbReference type="InterPro" id="IPR036237">
    <property type="entry name" value="Xyl_isomerase-like_sf"/>
</dbReference>
<sequence length="280" mass="31659">MELGVASFACYKQELVNLLPLFAQFDVRYMELWTFSSFANPLHFKYKDEEYLENFLALLLKYNLRASSIHAPIDSEADISSPDPALREQAIKETIKSIDALAKLGGRILVVHPGGKSVDREKQLRIASRSLQIVESYCQRLNIRLTLENMLPGYVGSKVGDLEYLLSSLSPRAAICLDTGHGFLNGNLFELMRTLGGRICHLHIQDTHASSDEHLLPFQGEIDWEEFMIKLTQIHYKGIFMTEIREAKNNSLEAILAGARCAFEKLTSFSARLSGKKFQE</sequence>
<dbReference type="GO" id="GO:0003677">
    <property type="term" value="F:DNA binding"/>
    <property type="evidence" value="ECO:0007669"/>
    <property type="project" value="InterPro"/>
</dbReference>
<gene>
    <name evidence="2" type="ORF">E3J95_06825</name>
</gene>
<dbReference type="InterPro" id="IPR001719">
    <property type="entry name" value="AP_endonuc_2"/>
</dbReference>
<evidence type="ECO:0000313" key="2">
    <source>
        <dbReference type="EMBL" id="TES84329.1"/>
    </source>
</evidence>
<evidence type="ECO:0000313" key="3">
    <source>
        <dbReference type="Proteomes" id="UP000320781"/>
    </source>
</evidence>
<dbReference type="PANTHER" id="PTHR12110">
    <property type="entry name" value="HYDROXYPYRUVATE ISOMERASE"/>
    <property type="match status" value="1"/>
</dbReference>
<dbReference type="Gene3D" id="3.20.20.150">
    <property type="entry name" value="Divalent-metal-dependent TIM barrel enzymes"/>
    <property type="match status" value="1"/>
</dbReference>
<dbReference type="GO" id="GO:0006281">
    <property type="term" value="P:DNA repair"/>
    <property type="evidence" value="ECO:0007669"/>
    <property type="project" value="InterPro"/>
</dbReference>
<dbReference type="InterPro" id="IPR013022">
    <property type="entry name" value="Xyl_isomerase-like_TIM-brl"/>
</dbReference>
<organism evidence="2 3">
    <name type="scientific">Aerophobetes bacterium</name>
    <dbReference type="NCBI Taxonomy" id="2030807"/>
    <lineage>
        <taxon>Bacteria</taxon>
        <taxon>Candidatus Aerophobota</taxon>
    </lineage>
</organism>
<dbReference type="GO" id="GO:0016853">
    <property type="term" value="F:isomerase activity"/>
    <property type="evidence" value="ECO:0007669"/>
    <property type="project" value="UniProtKB-KW"/>
</dbReference>
<dbReference type="SUPFAM" id="SSF51658">
    <property type="entry name" value="Xylose isomerase-like"/>
    <property type="match status" value="1"/>
</dbReference>
<feature type="domain" description="Xylose isomerase-like TIM barrel" evidence="1">
    <location>
        <begin position="23"/>
        <end position="255"/>
    </location>
</feature>
<dbReference type="GO" id="GO:0008270">
    <property type="term" value="F:zinc ion binding"/>
    <property type="evidence" value="ECO:0007669"/>
    <property type="project" value="InterPro"/>
</dbReference>
<comment type="caution">
    <text evidence="2">The sequence shown here is derived from an EMBL/GenBank/DDBJ whole genome shotgun (WGS) entry which is preliminary data.</text>
</comment>
<evidence type="ECO:0000259" key="1">
    <source>
        <dbReference type="Pfam" id="PF01261"/>
    </source>
</evidence>